<evidence type="ECO:0000313" key="1">
    <source>
        <dbReference type="EMBL" id="AIJ56795.1"/>
    </source>
</evidence>
<geneLocation type="mitochondrion" evidence="1"/>
<proteinExistence type="predicted"/>
<dbReference type="GeneID" id="20497987"/>
<sequence>MFGPLWRIVVNQLADFAPYSTGGDGLSKRIEKSLRAILWVWTTCYKSSNCGKALKQFQPSKHSNIVCGTGNDSWYGKIEIDIRKEMGNLQPSSYTNKYRCAVHRLDVGWHYQDDSA</sequence>
<gene>
    <name evidence="1" type="ORF">SBORM_0132</name>
</gene>
<protein>
    <submittedName>
        <fullName evidence="1">Uncharacterized protein</fullName>
    </submittedName>
</protein>
<dbReference type="AlphaFoldDB" id="A0A088CRU2"/>
<dbReference type="RefSeq" id="YP_009072350.1">
    <property type="nucleotide sequence ID" value="NC_025200.1"/>
</dbReference>
<name>A0A088CRU2_9HELO</name>
<dbReference type="EMBL" id="KJ434027">
    <property type="protein sequence ID" value="AIJ56795.1"/>
    <property type="molecule type" value="Genomic_DNA"/>
</dbReference>
<keyword evidence="1" id="KW-0496">Mitochondrion</keyword>
<organism evidence="1">
    <name type="scientific">Sclerotinia borealis</name>
    <dbReference type="NCBI Taxonomy" id="77105"/>
    <lineage>
        <taxon>Eukaryota</taxon>
        <taxon>Fungi</taxon>
        <taxon>Dikarya</taxon>
        <taxon>Ascomycota</taxon>
        <taxon>Pezizomycotina</taxon>
        <taxon>Leotiomycetes</taxon>
        <taxon>Helotiales</taxon>
        <taxon>Sclerotiniaceae</taxon>
        <taxon>Sclerotinia</taxon>
    </lineage>
</organism>
<reference evidence="1" key="1">
    <citation type="journal article" date="2014" name="PLoS ONE">
        <title>The 203 kbp Mitochondrial Genome of the Phytopathogenic Fungus Sclerotinia borealis Reveals Multiple Invasions of Introns and Genomic Duplications.</title>
        <authorList>
            <person name="Mardanov A.V."/>
            <person name="Beletsky A.V."/>
            <person name="Kadnikov V.V."/>
            <person name="Ignatov A.N."/>
            <person name="Ravin N.V."/>
        </authorList>
    </citation>
    <scope>NUCLEOTIDE SEQUENCE</scope>
    <source>
        <strain evidence="1">F-4128</strain>
    </source>
</reference>
<accession>A0A088CRU2</accession>